<dbReference type="HOGENOM" id="CLU_1704140_0_0_1"/>
<evidence type="ECO:0000313" key="1">
    <source>
        <dbReference type="EMBL" id="EFI27990.1"/>
    </source>
</evidence>
<dbReference type="KEGG" id="cci:CC1G_14482"/>
<gene>
    <name evidence="1" type="ORF">CC1G_14482</name>
</gene>
<dbReference type="AlphaFoldDB" id="D6RMD7"/>
<keyword evidence="2" id="KW-1185">Reference proteome</keyword>
<dbReference type="GeneID" id="9378853"/>
<dbReference type="VEuPathDB" id="FungiDB:CC1G_14482"/>
<dbReference type="InParanoid" id="D6RMD7"/>
<organism evidence="1 2">
    <name type="scientific">Coprinopsis cinerea (strain Okayama-7 / 130 / ATCC MYA-4618 / FGSC 9003)</name>
    <name type="common">Inky cap fungus</name>
    <name type="synonym">Hormographiella aspergillata</name>
    <dbReference type="NCBI Taxonomy" id="240176"/>
    <lineage>
        <taxon>Eukaryota</taxon>
        <taxon>Fungi</taxon>
        <taxon>Dikarya</taxon>
        <taxon>Basidiomycota</taxon>
        <taxon>Agaricomycotina</taxon>
        <taxon>Agaricomycetes</taxon>
        <taxon>Agaricomycetidae</taxon>
        <taxon>Agaricales</taxon>
        <taxon>Agaricineae</taxon>
        <taxon>Psathyrellaceae</taxon>
        <taxon>Coprinopsis</taxon>
    </lineage>
</organism>
<comment type="caution">
    <text evidence="1">The sequence shown here is derived from an EMBL/GenBank/DDBJ whole genome shotgun (WGS) entry which is preliminary data.</text>
</comment>
<evidence type="ECO:0000313" key="2">
    <source>
        <dbReference type="Proteomes" id="UP000001861"/>
    </source>
</evidence>
<dbReference type="RefSeq" id="XP_002911484.1">
    <property type="nucleotide sequence ID" value="XM_002911438.1"/>
</dbReference>
<dbReference type="EMBL" id="AACS02000004">
    <property type="protein sequence ID" value="EFI27990.1"/>
    <property type="molecule type" value="Genomic_DNA"/>
</dbReference>
<protein>
    <submittedName>
        <fullName evidence="1">Uncharacterized protein</fullName>
    </submittedName>
</protein>
<accession>D6RMD7</accession>
<reference evidence="1 2" key="1">
    <citation type="journal article" date="2010" name="Proc. Natl. Acad. Sci. U.S.A.">
        <title>Insights into evolution of multicellular fungi from the assembled chromosomes of the mushroom Coprinopsis cinerea (Coprinus cinereus).</title>
        <authorList>
            <person name="Stajich J.E."/>
            <person name="Wilke S.K."/>
            <person name="Ahren D."/>
            <person name="Au C.H."/>
            <person name="Birren B.W."/>
            <person name="Borodovsky M."/>
            <person name="Burns C."/>
            <person name="Canback B."/>
            <person name="Casselton L.A."/>
            <person name="Cheng C.K."/>
            <person name="Deng J."/>
            <person name="Dietrich F.S."/>
            <person name="Fargo D.C."/>
            <person name="Farman M.L."/>
            <person name="Gathman A.C."/>
            <person name="Goldberg J."/>
            <person name="Guigo R."/>
            <person name="Hoegger P.J."/>
            <person name="Hooker J.B."/>
            <person name="Huggins A."/>
            <person name="James T.Y."/>
            <person name="Kamada T."/>
            <person name="Kilaru S."/>
            <person name="Kodira C."/>
            <person name="Kues U."/>
            <person name="Kupfer D."/>
            <person name="Kwan H.S."/>
            <person name="Lomsadze A."/>
            <person name="Li W."/>
            <person name="Lilly W.W."/>
            <person name="Ma L.J."/>
            <person name="Mackey A.J."/>
            <person name="Manning G."/>
            <person name="Martin F."/>
            <person name="Muraguchi H."/>
            <person name="Natvig D.O."/>
            <person name="Palmerini H."/>
            <person name="Ramesh M.A."/>
            <person name="Rehmeyer C.J."/>
            <person name="Roe B.A."/>
            <person name="Shenoy N."/>
            <person name="Stanke M."/>
            <person name="Ter-Hovhannisyan V."/>
            <person name="Tunlid A."/>
            <person name="Velagapudi R."/>
            <person name="Vision T.J."/>
            <person name="Zeng Q."/>
            <person name="Zolan M.E."/>
            <person name="Pukkila P.J."/>
        </authorList>
    </citation>
    <scope>NUCLEOTIDE SEQUENCE [LARGE SCALE GENOMIC DNA]</scope>
    <source>
        <strain evidence="2">Okayama-7 / 130 / ATCC MYA-4618 / FGSC 9003</strain>
    </source>
</reference>
<proteinExistence type="predicted"/>
<sequence>MGVDFNWRNCRVDVKQFQISMSSDSKVKAVARKQKRSQIKQRQGLLLRPEVSWSWWWFVVKMGSTRRNLSSRDHEVVTSRVDEAFGTRRWRALIPTQGDYPRPSEHYLLYTGTRKVTYVVGHFLTWNEDDLGSLQAVPFADVWPKGLLTVTVFS</sequence>
<dbReference type="Proteomes" id="UP000001861">
    <property type="component" value="Unassembled WGS sequence"/>
</dbReference>
<name>D6RMD7_COPC7</name>